<dbReference type="Proteomes" id="UP000325286">
    <property type="component" value="Chromosome"/>
</dbReference>
<reference evidence="4 5" key="1">
    <citation type="submission" date="2019-08" db="EMBL/GenBank/DDBJ databases">
        <title>Deep-cultivation of Planctomycetes and their phenomic and genomic characterization uncovers novel biology.</title>
        <authorList>
            <person name="Wiegand S."/>
            <person name="Jogler M."/>
            <person name="Boedeker C."/>
            <person name="Pinto D."/>
            <person name="Vollmers J."/>
            <person name="Rivas-Marin E."/>
            <person name="Kohn T."/>
            <person name="Peeters S.H."/>
            <person name="Heuer A."/>
            <person name="Rast P."/>
            <person name="Oberbeckmann S."/>
            <person name="Bunk B."/>
            <person name="Jeske O."/>
            <person name="Meyerdierks A."/>
            <person name="Storesund J.E."/>
            <person name="Kallscheuer N."/>
            <person name="Luecker S."/>
            <person name="Lage O.M."/>
            <person name="Pohl T."/>
            <person name="Merkel B.J."/>
            <person name="Hornburger P."/>
            <person name="Mueller R.-W."/>
            <person name="Bruemmer F."/>
            <person name="Labrenz M."/>
            <person name="Spormann A.M."/>
            <person name="Op den Camp H."/>
            <person name="Overmann J."/>
            <person name="Amann R."/>
            <person name="Jetten M.S.M."/>
            <person name="Mascher T."/>
            <person name="Medema M.H."/>
            <person name="Devos D.P."/>
            <person name="Kaster A.-K."/>
            <person name="Ovreas L."/>
            <person name="Rohde M."/>
            <person name="Galperin M.Y."/>
            <person name="Jogler C."/>
        </authorList>
    </citation>
    <scope>NUCLEOTIDE SEQUENCE [LARGE SCALE GENOMIC DNA]</scope>
    <source>
        <strain evidence="4 5">UC8</strain>
    </source>
</reference>
<feature type="coiled-coil region" evidence="1">
    <location>
        <begin position="911"/>
        <end position="945"/>
    </location>
</feature>
<protein>
    <submittedName>
        <fullName evidence="4">Chromosome partition protein Smc</fullName>
    </submittedName>
</protein>
<feature type="coiled-coil region" evidence="1">
    <location>
        <begin position="385"/>
        <end position="462"/>
    </location>
</feature>
<dbReference type="EMBL" id="CP042914">
    <property type="protein sequence ID" value="QEG41446.1"/>
    <property type="molecule type" value="Genomic_DNA"/>
</dbReference>
<keyword evidence="1" id="KW-0175">Coiled coil</keyword>
<dbReference type="KEGG" id="rul:UC8_34670"/>
<feature type="domain" description="YhaN AAA" evidence="3">
    <location>
        <begin position="1"/>
        <end position="206"/>
    </location>
</feature>
<proteinExistence type="predicted"/>
<dbReference type="Pfam" id="PF13514">
    <property type="entry name" value="AAA_27"/>
    <property type="match status" value="1"/>
</dbReference>
<evidence type="ECO:0000256" key="2">
    <source>
        <dbReference type="SAM" id="MobiDB-lite"/>
    </source>
</evidence>
<evidence type="ECO:0000313" key="5">
    <source>
        <dbReference type="Proteomes" id="UP000325286"/>
    </source>
</evidence>
<keyword evidence="5" id="KW-1185">Reference proteome</keyword>
<sequence length="1220" mass="136377">MRLERLDLIAFGGFTDRSLDLSAGPRRLHLVYGPNESGKSTTLRAITGLLYNIDAKTPDSYLHSMPNLRVGGRLCADDGTELECVRRKGIRNTLLTPDGDPLEETELQRLLNGIDCETFERQFGLTHPRLVEGGHAISQGGGELGEILFAAGAGLGQLNGVEQHLLKEQQALFKPSGAKPAINKQLSELTQLRKTVKQSLLKPADYKRRVKEFEQVQQHTQDLKSQALELKRRTDRQRKLLDAVPLLGKRQRLRAQLDEMGTVPRLDSAFVEKRRDADKTRTVADQQRQDRRTRLDSLQAQLAALPEGDLYLKHRHQISELNEQLGASKKAGRDLEGLKTQAATIRSQIEDGLQQIAQGKTIDDLSDLRIPTERREVIDGLSERVGGLDEKQNAAQRTLNDLEQQIQQLEQDLEKQTVPADPENLAVVLERIGPPQALVEAQAEADKRLATLEQRAQREVRRLHGFRGTVKEAMQLTPPSQAKVDAIAASLEQAQAAQQRAADKLETLNEKYEATREELDALKRAQSIPSEAELLDARRQRDQQLEQLSDPAAASAVDVNAIKQAVADADSLVDRLRREAERVARRARYEVEQESLQHKIEALTETQQDAVDQYNEAWQQWLDLWRESNIHADQPAVMAEWMAAFDKLTQAYEDLCDAERTAEAARGKVAEAVGWLEKELRLGGKPLAGVAAGKEPNAALTSPAEDDEEQTLFDSLEDRWAKEIDELTQADTDAMDECFGERGEHDSDGDGPLGSADRGPDLVLLATTARKRLEAMRKTYNDYQQSQQDLRQLQQRLPAARQELQQQQKLYAQWQADWKQATEGFTQSKNVPPRGVSRLIKQIDEVLAQKSSLDSVELRIESIGREAEAFAADVQELLQVVAEDLIGQPPEKSVPELLARLNSQLAVEESRKTLTKQRDETAEQLEKCQQEFDEATTQLRLLAQEAQCEDVEQLPELERKSGQHAQLASEVKSLDDQLMMLAGETPLEAFLTEVEAIDPQALEEQVAADSDKLAEVDQALTERLQELGQLRKDVESMDGSATAAAAQQQIQDCLARIRRDAVQYATLRVADVALHAAIERYRSANQGPVLARAERIFSRLTLDDYSGLRADYDDRTPSLVGLRGNASVPVNRMSDGAADALFLALRLASLETHVDRRGPFPFVLDDILIQLDDQRAAAALEVLSELSEKTQIIFFTHHQHLLDIAADRLKQGQFHTHSLN</sequence>
<evidence type="ECO:0000259" key="3">
    <source>
        <dbReference type="Pfam" id="PF13514"/>
    </source>
</evidence>
<gene>
    <name evidence="4" type="primary">smc_7</name>
    <name evidence="4" type="ORF">UC8_34670</name>
</gene>
<dbReference type="PANTHER" id="PTHR41259:SF1">
    <property type="entry name" value="DOUBLE-STRAND BREAK REPAIR RAD50 ATPASE, PUTATIVE-RELATED"/>
    <property type="match status" value="1"/>
</dbReference>
<feature type="coiled-coil region" evidence="1">
    <location>
        <begin position="559"/>
        <end position="606"/>
    </location>
</feature>
<evidence type="ECO:0000256" key="1">
    <source>
        <dbReference type="SAM" id="Coils"/>
    </source>
</evidence>
<dbReference type="Gene3D" id="3.40.50.300">
    <property type="entry name" value="P-loop containing nucleotide triphosphate hydrolases"/>
    <property type="match status" value="2"/>
</dbReference>
<dbReference type="InterPro" id="IPR038734">
    <property type="entry name" value="YhaN_AAA"/>
</dbReference>
<dbReference type="PANTHER" id="PTHR41259">
    <property type="entry name" value="DOUBLE-STRAND BREAK REPAIR RAD50 ATPASE, PUTATIVE-RELATED"/>
    <property type="match status" value="1"/>
</dbReference>
<feature type="region of interest" description="Disordered" evidence="2">
    <location>
        <begin position="739"/>
        <end position="761"/>
    </location>
</feature>
<organism evidence="4 5">
    <name type="scientific">Roseimaritima ulvae</name>
    <dbReference type="NCBI Taxonomy" id="980254"/>
    <lineage>
        <taxon>Bacteria</taxon>
        <taxon>Pseudomonadati</taxon>
        <taxon>Planctomycetota</taxon>
        <taxon>Planctomycetia</taxon>
        <taxon>Pirellulales</taxon>
        <taxon>Pirellulaceae</taxon>
        <taxon>Roseimaritima</taxon>
    </lineage>
</organism>
<dbReference type="InterPro" id="IPR027417">
    <property type="entry name" value="P-loop_NTPase"/>
</dbReference>
<feature type="compositionally biased region" description="Basic and acidic residues" evidence="2">
    <location>
        <begin position="739"/>
        <end position="748"/>
    </location>
</feature>
<dbReference type="AlphaFoldDB" id="A0A5B9QWG4"/>
<name>A0A5B9QWG4_9BACT</name>
<evidence type="ECO:0000313" key="4">
    <source>
        <dbReference type="EMBL" id="QEG41446.1"/>
    </source>
</evidence>
<dbReference type="RefSeq" id="WP_068131769.1">
    <property type="nucleotide sequence ID" value="NZ_CP042914.1"/>
</dbReference>
<feature type="coiled-coil region" evidence="1">
    <location>
        <begin position="766"/>
        <end position="817"/>
    </location>
</feature>
<dbReference type="OrthoDB" id="9764467at2"/>
<accession>A0A5B9QWG4</accession>
<feature type="coiled-coil region" evidence="1">
    <location>
        <begin position="488"/>
        <end position="525"/>
    </location>
</feature>
<dbReference type="SUPFAM" id="SSF52540">
    <property type="entry name" value="P-loop containing nucleoside triphosphate hydrolases"/>
    <property type="match status" value="1"/>
</dbReference>